<organism evidence="5 6">
    <name type="scientific">[Candida] arabinofermentans NRRL YB-2248</name>
    <dbReference type="NCBI Taxonomy" id="983967"/>
    <lineage>
        <taxon>Eukaryota</taxon>
        <taxon>Fungi</taxon>
        <taxon>Dikarya</taxon>
        <taxon>Ascomycota</taxon>
        <taxon>Saccharomycotina</taxon>
        <taxon>Pichiomycetes</taxon>
        <taxon>Pichiales</taxon>
        <taxon>Pichiaceae</taxon>
        <taxon>Ogataea</taxon>
        <taxon>Ogataea/Candida clade</taxon>
    </lineage>
</organism>
<evidence type="ECO:0000256" key="2">
    <source>
        <dbReference type="ARBA" id="ARBA00008197"/>
    </source>
</evidence>
<dbReference type="PANTHER" id="PTHR28163">
    <property type="entry name" value="PROTEIN PET117 HOMOLOG, MITOCHONDRIAL"/>
    <property type="match status" value="1"/>
</dbReference>
<comment type="subcellular location">
    <subcellularLocation>
        <location evidence="1">Mitochondrion</location>
    </subcellularLocation>
</comment>
<name>A0A1E4T1F2_9ASCO</name>
<dbReference type="Pfam" id="PF15786">
    <property type="entry name" value="PET117"/>
    <property type="match status" value="1"/>
</dbReference>
<evidence type="ECO:0000256" key="1">
    <source>
        <dbReference type="ARBA" id="ARBA00004173"/>
    </source>
</evidence>
<reference evidence="6" key="1">
    <citation type="submission" date="2016-04" db="EMBL/GenBank/DDBJ databases">
        <title>Comparative genomics of biotechnologically important yeasts.</title>
        <authorList>
            <consortium name="DOE Joint Genome Institute"/>
            <person name="Riley R."/>
            <person name="Haridas S."/>
            <person name="Wolfe K.H."/>
            <person name="Lopes M.R."/>
            <person name="Hittinger C.T."/>
            <person name="Goker M."/>
            <person name="Salamov A."/>
            <person name="Wisecaver J."/>
            <person name="Long T.M."/>
            <person name="Aerts A.L."/>
            <person name="Barry K."/>
            <person name="Choi C."/>
            <person name="Clum A."/>
            <person name="Coughlan A.Y."/>
            <person name="Deshpande S."/>
            <person name="Douglass A.P."/>
            <person name="Hanson S.J."/>
            <person name="Klenk H.-P."/>
            <person name="Labutti K."/>
            <person name="Lapidus A."/>
            <person name="Lindquist E."/>
            <person name="Lipzen A."/>
            <person name="Meier-Kolthoff J.P."/>
            <person name="Ohm R.A."/>
            <person name="Otillar R.P."/>
            <person name="Pangilinan J."/>
            <person name="Peng Y."/>
            <person name="Rokas A."/>
            <person name="Rosa C.A."/>
            <person name="Scheuner C."/>
            <person name="Sibirny A.A."/>
            <person name="Slot J.C."/>
            <person name="Stielow J.B."/>
            <person name="Sun H."/>
            <person name="Kurtzman C.P."/>
            <person name="Blackwell M."/>
            <person name="Grigoriev I.V."/>
            <person name="Jeffries T.W."/>
        </authorList>
    </citation>
    <scope>NUCLEOTIDE SEQUENCE [LARGE SCALE GENOMIC DNA]</scope>
    <source>
        <strain evidence="6">NRRL YB-2248</strain>
    </source>
</reference>
<proteinExistence type="inferred from homology"/>
<evidence type="ECO:0000256" key="3">
    <source>
        <dbReference type="ARBA" id="ARBA00022946"/>
    </source>
</evidence>
<evidence type="ECO:0000256" key="4">
    <source>
        <dbReference type="ARBA" id="ARBA00023128"/>
    </source>
</evidence>
<comment type="similarity">
    <text evidence="2">Belongs to the PET117 family.</text>
</comment>
<dbReference type="STRING" id="983967.A0A1E4T1F2"/>
<gene>
    <name evidence="5" type="ORF">CANARDRAFT_7693</name>
</gene>
<dbReference type="GO" id="GO:0033617">
    <property type="term" value="P:mitochondrial respiratory chain complex IV assembly"/>
    <property type="evidence" value="ECO:0007669"/>
    <property type="project" value="TreeGrafter"/>
</dbReference>
<sequence>MSRAAKATLAFSCFLTVGTAVGVYYLAEEEKDALKLGPVKDAARLERRRVRELNAKQQANLVEFEQQKKLRQELESSQPLSGHIIEGVDKRL</sequence>
<evidence type="ECO:0000313" key="5">
    <source>
        <dbReference type="EMBL" id="ODV85586.1"/>
    </source>
</evidence>
<dbReference type="PANTHER" id="PTHR28163:SF1">
    <property type="entry name" value="PROTEIN PET117 HOMOLOG, MITOCHONDRIAL"/>
    <property type="match status" value="1"/>
</dbReference>
<dbReference type="InterPro" id="IPR031568">
    <property type="entry name" value="Pet117"/>
</dbReference>
<keyword evidence="4" id="KW-0496">Mitochondrion</keyword>
<evidence type="ECO:0000313" key="6">
    <source>
        <dbReference type="Proteomes" id="UP000094801"/>
    </source>
</evidence>
<accession>A0A1E4T1F2</accession>
<keyword evidence="6" id="KW-1185">Reference proteome</keyword>
<dbReference type="AlphaFoldDB" id="A0A1E4T1F2"/>
<keyword evidence="3" id="KW-0809">Transit peptide</keyword>
<dbReference type="GO" id="GO:0005739">
    <property type="term" value="C:mitochondrion"/>
    <property type="evidence" value="ECO:0007669"/>
    <property type="project" value="UniProtKB-SubCell"/>
</dbReference>
<dbReference type="OrthoDB" id="76305at2759"/>
<protein>
    <submittedName>
        <fullName evidence="5">Uncharacterized protein</fullName>
    </submittedName>
</protein>
<dbReference type="EMBL" id="KV453852">
    <property type="protein sequence ID" value="ODV85586.1"/>
    <property type="molecule type" value="Genomic_DNA"/>
</dbReference>
<dbReference type="Proteomes" id="UP000094801">
    <property type="component" value="Unassembled WGS sequence"/>
</dbReference>